<keyword evidence="1" id="KW-0812">Transmembrane</keyword>
<feature type="transmembrane region" description="Helical" evidence="1">
    <location>
        <begin position="118"/>
        <end position="136"/>
    </location>
</feature>
<keyword evidence="3" id="KW-1185">Reference proteome</keyword>
<sequence>MSSGFDQSFLRNEDDLKHLTSLEILKCATKILKSNTMFMVLTIMSVLPLFVFMVLYEIKISEKETLSCRSIALPVLSGERSSSLTVKEITKEGIYKNVILKVLSHHFIMQYLFLREDFVKILSIGFHALIFYGILYKYLEWIVLWNMAMVISMLQIEASLYALELSAYYGKHFAVTVIGFGLVFFGSLVKWVALVAYFYDCKAQVSSKKAQEEVHKAVEADDLC</sequence>
<organism evidence="2 3">
    <name type="scientific">Chenopodium quinoa</name>
    <name type="common">Quinoa</name>
    <dbReference type="NCBI Taxonomy" id="63459"/>
    <lineage>
        <taxon>Eukaryota</taxon>
        <taxon>Viridiplantae</taxon>
        <taxon>Streptophyta</taxon>
        <taxon>Embryophyta</taxon>
        <taxon>Tracheophyta</taxon>
        <taxon>Spermatophyta</taxon>
        <taxon>Magnoliopsida</taxon>
        <taxon>eudicotyledons</taxon>
        <taxon>Gunneridae</taxon>
        <taxon>Pentapetalae</taxon>
        <taxon>Caryophyllales</taxon>
        <taxon>Chenopodiaceae</taxon>
        <taxon>Chenopodioideae</taxon>
        <taxon>Atripliceae</taxon>
        <taxon>Chenopodium</taxon>
    </lineage>
</organism>
<keyword evidence="1" id="KW-0472">Membrane</keyword>
<dbReference type="EnsemblPlants" id="AUR62005357-RA">
    <property type="protein sequence ID" value="AUR62005357-RA:cds"/>
    <property type="gene ID" value="AUR62005357"/>
</dbReference>
<feature type="transmembrane region" description="Helical" evidence="1">
    <location>
        <begin position="175"/>
        <end position="199"/>
    </location>
</feature>
<protein>
    <submittedName>
        <fullName evidence="2">Uncharacterized protein</fullName>
    </submittedName>
</protein>
<dbReference type="Proteomes" id="UP000596660">
    <property type="component" value="Unplaced"/>
</dbReference>
<dbReference type="AlphaFoldDB" id="A0A803L0G9"/>
<feature type="transmembrane region" description="Helical" evidence="1">
    <location>
        <begin position="38"/>
        <end position="56"/>
    </location>
</feature>
<evidence type="ECO:0000313" key="2">
    <source>
        <dbReference type="EnsemblPlants" id="AUR62005357-RA:cds"/>
    </source>
</evidence>
<evidence type="ECO:0000313" key="3">
    <source>
        <dbReference type="Proteomes" id="UP000596660"/>
    </source>
</evidence>
<reference evidence="2" key="2">
    <citation type="submission" date="2021-03" db="UniProtKB">
        <authorList>
            <consortium name="EnsemblPlants"/>
        </authorList>
    </citation>
    <scope>IDENTIFICATION</scope>
</reference>
<name>A0A803L0G9_CHEQI</name>
<dbReference type="Gramene" id="AUR62005357-RA">
    <property type="protein sequence ID" value="AUR62005357-RA:cds"/>
    <property type="gene ID" value="AUR62005357"/>
</dbReference>
<evidence type="ECO:0000256" key="1">
    <source>
        <dbReference type="SAM" id="Phobius"/>
    </source>
</evidence>
<dbReference type="PANTHER" id="PTHR36714:SF1">
    <property type="entry name" value="T23E23.1"/>
    <property type="match status" value="1"/>
</dbReference>
<accession>A0A803L0G9</accession>
<proteinExistence type="predicted"/>
<keyword evidence="1" id="KW-1133">Transmembrane helix</keyword>
<reference evidence="2" key="1">
    <citation type="journal article" date="2017" name="Nature">
        <title>The genome of Chenopodium quinoa.</title>
        <authorList>
            <person name="Jarvis D.E."/>
            <person name="Ho Y.S."/>
            <person name="Lightfoot D.J."/>
            <person name="Schmoeckel S.M."/>
            <person name="Li B."/>
            <person name="Borm T.J.A."/>
            <person name="Ohyanagi H."/>
            <person name="Mineta K."/>
            <person name="Michell C.T."/>
            <person name="Saber N."/>
            <person name="Kharbatia N.M."/>
            <person name="Rupper R.R."/>
            <person name="Sharp A.R."/>
            <person name="Dally N."/>
            <person name="Boughton B.A."/>
            <person name="Woo Y.H."/>
            <person name="Gao G."/>
            <person name="Schijlen E.G.W.M."/>
            <person name="Guo X."/>
            <person name="Momin A.A."/>
            <person name="Negrao S."/>
            <person name="Al-Babili S."/>
            <person name="Gehring C."/>
            <person name="Roessner U."/>
            <person name="Jung C."/>
            <person name="Murphy K."/>
            <person name="Arold S.T."/>
            <person name="Gojobori T."/>
            <person name="van der Linden C.G."/>
            <person name="van Loo E.N."/>
            <person name="Jellen E.N."/>
            <person name="Maughan P.J."/>
            <person name="Tester M."/>
        </authorList>
    </citation>
    <scope>NUCLEOTIDE SEQUENCE [LARGE SCALE GENOMIC DNA]</scope>
    <source>
        <strain evidence="2">cv. PI 614886</strain>
    </source>
</reference>
<dbReference type="PANTHER" id="PTHR36714">
    <property type="entry name" value="T23E23.1"/>
    <property type="match status" value="1"/>
</dbReference>